<dbReference type="Proteomes" id="UP000704762">
    <property type="component" value="Unassembled WGS sequence"/>
</dbReference>
<evidence type="ECO:0000256" key="2">
    <source>
        <dbReference type="SAM" id="Phobius"/>
    </source>
</evidence>
<evidence type="ECO:0008006" key="5">
    <source>
        <dbReference type="Google" id="ProtNLM"/>
    </source>
</evidence>
<keyword evidence="2" id="KW-1133">Transmembrane helix</keyword>
<dbReference type="EMBL" id="JAFBCF010000001">
    <property type="protein sequence ID" value="MBM7797102.1"/>
    <property type="molecule type" value="Genomic_DNA"/>
</dbReference>
<comment type="caution">
    <text evidence="3">The sequence shown here is derived from an EMBL/GenBank/DDBJ whole genome shotgun (WGS) entry which is preliminary data.</text>
</comment>
<evidence type="ECO:0000313" key="4">
    <source>
        <dbReference type="Proteomes" id="UP000704762"/>
    </source>
</evidence>
<proteinExistence type="predicted"/>
<gene>
    <name evidence="3" type="ORF">JOE57_000023</name>
</gene>
<reference evidence="3 4" key="1">
    <citation type="submission" date="2021-01" db="EMBL/GenBank/DDBJ databases">
        <title>Sequencing the genomes of 1000 actinobacteria strains.</title>
        <authorList>
            <person name="Klenk H.-P."/>
        </authorList>
    </citation>
    <scope>NUCLEOTIDE SEQUENCE [LARGE SCALE GENOMIC DNA]</scope>
    <source>
        <strain evidence="3 4">DSM 18662</strain>
    </source>
</reference>
<feature type="compositionally biased region" description="Basic and acidic residues" evidence="1">
    <location>
        <begin position="186"/>
        <end position="196"/>
    </location>
</feature>
<keyword evidence="2" id="KW-0472">Membrane</keyword>
<accession>A0ABS2RDU4</accession>
<dbReference type="RefSeq" id="WP_204915836.1">
    <property type="nucleotide sequence ID" value="NZ_BAAAQP010000003.1"/>
</dbReference>
<evidence type="ECO:0000313" key="3">
    <source>
        <dbReference type="EMBL" id="MBM7797102.1"/>
    </source>
</evidence>
<sequence>MNPPELNPLEILGAVVLVLLALGWRLSWLATRLDRAHARTERTWAVLDAALVRRAQRSIEAATAPEIDPASTLLVCDAAVGALEADRRDTREAAESTLSQVLAAAALPGLDRAVENVTIARRIHNDAVATARALRRRRTVALFRLSGHASEPDPFEMADLPSAPAPAASIDPSTGRQPSPSVQEGPRLERWNRPAR</sequence>
<protein>
    <recommendedName>
        <fullName evidence="5">LemA protein</fullName>
    </recommendedName>
</protein>
<keyword evidence="4" id="KW-1185">Reference proteome</keyword>
<feature type="transmembrane region" description="Helical" evidence="2">
    <location>
        <begin position="12"/>
        <end position="30"/>
    </location>
</feature>
<feature type="compositionally biased region" description="Low complexity" evidence="1">
    <location>
        <begin position="161"/>
        <end position="173"/>
    </location>
</feature>
<keyword evidence="2" id="KW-0812">Transmembrane</keyword>
<feature type="region of interest" description="Disordered" evidence="1">
    <location>
        <begin position="151"/>
        <end position="196"/>
    </location>
</feature>
<organism evidence="3 4">
    <name type="scientific">Microlunatus panaciterrae</name>
    <dbReference type="NCBI Taxonomy" id="400768"/>
    <lineage>
        <taxon>Bacteria</taxon>
        <taxon>Bacillati</taxon>
        <taxon>Actinomycetota</taxon>
        <taxon>Actinomycetes</taxon>
        <taxon>Propionibacteriales</taxon>
        <taxon>Propionibacteriaceae</taxon>
        <taxon>Microlunatus</taxon>
    </lineage>
</organism>
<evidence type="ECO:0000256" key="1">
    <source>
        <dbReference type="SAM" id="MobiDB-lite"/>
    </source>
</evidence>
<name>A0ABS2RDU4_9ACTN</name>